<evidence type="ECO:0000313" key="3">
    <source>
        <dbReference type="EMBL" id="RPD95984.1"/>
    </source>
</evidence>
<dbReference type="PANTHER" id="PTHR11178:SF1">
    <property type="entry name" value="NFU1 IRON-SULFUR CLUSTER SCAFFOLD HOMOLOG, MITOCHONDRIAL"/>
    <property type="match status" value="1"/>
</dbReference>
<dbReference type="SUPFAM" id="SSF110836">
    <property type="entry name" value="Hypothetical protein SAV1430"/>
    <property type="match status" value="2"/>
</dbReference>
<dbReference type="InterPro" id="IPR034904">
    <property type="entry name" value="FSCA_dom_sf"/>
</dbReference>
<dbReference type="Pfam" id="PF01106">
    <property type="entry name" value="NifU"/>
    <property type="match status" value="1"/>
</dbReference>
<comment type="caution">
    <text evidence="3">The sequence shown here is derived from an EMBL/GenBank/DDBJ whole genome shotgun (WGS) entry which is preliminary data.</text>
</comment>
<dbReference type="SMART" id="SM00932">
    <property type="entry name" value="Nfu_N"/>
    <property type="match status" value="2"/>
</dbReference>
<feature type="domain" description="Scaffold protein Nfu/NifU N-terminal" evidence="2">
    <location>
        <begin position="108"/>
        <end position="193"/>
    </location>
</feature>
<dbReference type="AlphaFoldDB" id="A0A3N4NHZ2"/>
<dbReference type="InterPro" id="IPR014824">
    <property type="entry name" value="Nfu/NifU_N"/>
</dbReference>
<dbReference type="InterPro" id="IPR036498">
    <property type="entry name" value="Nfu/NifU_N_sf"/>
</dbReference>
<dbReference type="Gene3D" id="3.30.300.130">
    <property type="entry name" value="Fe-S cluster assembly (FSCA)"/>
    <property type="match status" value="1"/>
</dbReference>
<dbReference type="GO" id="GO:0051536">
    <property type="term" value="F:iron-sulfur cluster binding"/>
    <property type="evidence" value="ECO:0007669"/>
    <property type="project" value="InterPro"/>
</dbReference>
<dbReference type="GO" id="GO:0005506">
    <property type="term" value="F:iron ion binding"/>
    <property type="evidence" value="ECO:0007669"/>
    <property type="project" value="InterPro"/>
</dbReference>
<proteinExistence type="inferred from homology"/>
<evidence type="ECO:0000313" key="4">
    <source>
        <dbReference type="Proteomes" id="UP000270856"/>
    </source>
</evidence>
<organism evidence="3 4">
    <name type="scientific">Aureibaculum marinum</name>
    <dbReference type="NCBI Taxonomy" id="2487930"/>
    <lineage>
        <taxon>Bacteria</taxon>
        <taxon>Pseudomonadati</taxon>
        <taxon>Bacteroidota</taxon>
        <taxon>Flavobacteriia</taxon>
        <taxon>Flavobacteriales</taxon>
        <taxon>Flavobacteriaceae</taxon>
        <taxon>Aureibaculum</taxon>
    </lineage>
</organism>
<dbReference type="OrthoDB" id="9796965at2"/>
<dbReference type="PANTHER" id="PTHR11178">
    <property type="entry name" value="IRON-SULFUR CLUSTER SCAFFOLD PROTEIN NFU-RELATED"/>
    <property type="match status" value="1"/>
</dbReference>
<feature type="domain" description="Scaffold protein Nfu/NifU N-terminal" evidence="2">
    <location>
        <begin position="6"/>
        <end position="91"/>
    </location>
</feature>
<evidence type="ECO:0000256" key="1">
    <source>
        <dbReference type="ARBA" id="ARBA00006420"/>
    </source>
</evidence>
<keyword evidence="4" id="KW-1185">Reference proteome</keyword>
<dbReference type="Pfam" id="PF08712">
    <property type="entry name" value="Nfu_N"/>
    <property type="match status" value="2"/>
</dbReference>
<sequence length="299" mass="33644">MKMLKIHIESTKTPTIVKFVSNKILTEGSFEYNSVDDVNNSSFIQQLFHLPFVKKVFVTANFIAIERFNIVEWADVQDELKSVIENYLTVNESLFNTETETKKVIAEIYAESTPNPAVMKFVSNKLLTSENIEVISVEEAKEVPIANDLFDFPFVKEVFIANNYVSITKNDTVEWFEVTTALRDFLKNYLSDEKPIISNNYIPITREKTEIKPIETENLDDISKEIIAILDEYIKPAVTSDGGNIMFQSYDTNSKTVSVILQGACSGCPSSTITLKNGIEATLKQLLPDKIGQVVALNG</sequence>
<dbReference type="GO" id="GO:0016226">
    <property type="term" value="P:iron-sulfur cluster assembly"/>
    <property type="evidence" value="ECO:0007669"/>
    <property type="project" value="InterPro"/>
</dbReference>
<dbReference type="InterPro" id="IPR001075">
    <property type="entry name" value="NIF_FeS_clus_asmbl_NifU_C"/>
</dbReference>
<dbReference type="SUPFAM" id="SSF117916">
    <property type="entry name" value="Fe-S cluster assembly (FSCA) domain-like"/>
    <property type="match status" value="1"/>
</dbReference>
<dbReference type="Proteomes" id="UP000270856">
    <property type="component" value="Unassembled WGS sequence"/>
</dbReference>
<reference evidence="3 4" key="1">
    <citation type="submission" date="2018-11" db="EMBL/GenBank/DDBJ databases">
        <title>Aureibaculum marinum gen. nov., sp. nov., a member of the family Flavobacteriaceae isolated from the Bohai Sea.</title>
        <authorList>
            <person name="Ji X."/>
        </authorList>
    </citation>
    <scope>NUCLEOTIDE SEQUENCE [LARGE SCALE GENOMIC DNA]</scope>
    <source>
        <strain evidence="3 4">BH-SD17</strain>
    </source>
</reference>
<gene>
    <name evidence="3" type="ORF">EGM88_10980</name>
</gene>
<protein>
    <submittedName>
        <fullName evidence="3">NifU family protein</fullName>
    </submittedName>
</protein>
<dbReference type="Gene3D" id="3.30.1370.70">
    <property type="entry name" value="Scaffold protein Nfu/NifU, N-terminal domain"/>
    <property type="match status" value="2"/>
</dbReference>
<accession>A0A3N4NHZ2</accession>
<evidence type="ECO:0000259" key="2">
    <source>
        <dbReference type="SMART" id="SM00932"/>
    </source>
</evidence>
<comment type="similarity">
    <text evidence="1">Belongs to the NifU family.</text>
</comment>
<name>A0A3N4NHZ2_9FLAO</name>
<dbReference type="EMBL" id="RPFJ01000014">
    <property type="protein sequence ID" value="RPD95984.1"/>
    <property type="molecule type" value="Genomic_DNA"/>
</dbReference>